<keyword evidence="4" id="KW-1185">Reference proteome</keyword>
<proteinExistence type="predicted"/>
<dbReference type="Proteomes" id="UP000015106">
    <property type="component" value="Chromosome 5"/>
</dbReference>
<reference evidence="3" key="3">
    <citation type="submission" date="2022-06" db="UniProtKB">
        <authorList>
            <consortium name="EnsemblPlants"/>
        </authorList>
    </citation>
    <scope>IDENTIFICATION</scope>
</reference>
<dbReference type="AlphaFoldDB" id="A0A8R7UMM3"/>
<accession>A0A8R7UMM3</accession>
<dbReference type="EnsemblPlants" id="TuG1812G0500005305.01.T01">
    <property type="protein sequence ID" value="TuG1812G0500005305.01.T01.cds284339"/>
    <property type="gene ID" value="TuG1812G0500005305.01"/>
</dbReference>
<keyword evidence="2" id="KW-0472">Membrane</keyword>
<organism evidence="3 4">
    <name type="scientific">Triticum urartu</name>
    <name type="common">Red wild einkorn</name>
    <name type="synonym">Crithodium urartu</name>
    <dbReference type="NCBI Taxonomy" id="4572"/>
    <lineage>
        <taxon>Eukaryota</taxon>
        <taxon>Viridiplantae</taxon>
        <taxon>Streptophyta</taxon>
        <taxon>Embryophyta</taxon>
        <taxon>Tracheophyta</taxon>
        <taxon>Spermatophyta</taxon>
        <taxon>Magnoliopsida</taxon>
        <taxon>Liliopsida</taxon>
        <taxon>Poales</taxon>
        <taxon>Poaceae</taxon>
        <taxon>BOP clade</taxon>
        <taxon>Pooideae</taxon>
        <taxon>Triticodae</taxon>
        <taxon>Triticeae</taxon>
        <taxon>Triticinae</taxon>
        <taxon>Triticum</taxon>
    </lineage>
</organism>
<evidence type="ECO:0000313" key="4">
    <source>
        <dbReference type="Proteomes" id="UP000015106"/>
    </source>
</evidence>
<name>A0A8R7UMM3_TRIUA</name>
<feature type="compositionally biased region" description="Basic and acidic residues" evidence="1">
    <location>
        <begin position="199"/>
        <end position="209"/>
    </location>
</feature>
<feature type="compositionally biased region" description="Basic and acidic residues" evidence="1">
    <location>
        <begin position="220"/>
        <end position="233"/>
    </location>
</feature>
<evidence type="ECO:0000313" key="3">
    <source>
        <dbReference type="EnsemblPlants" id="TuG1812G0500005305.01.T01.cds284339"/>
    </source>
</evidence>
<reference evidence="4" key="1">
    <citation type="journal article" date="2013" name="Nature">
        <title>Draft genome of the wheat A-genome progenitor Triticum urartu.</title>
        <authorList>
            <person name="Ling H.Q."/>
            <person name="Zhao S."/>
            <person name="Liu D."/>
            <person name="Wang J."/>
            <person name="Sun H."/>
            <person name="Zhang C."/>
            <person name="Fan H."/>
            <person name="Li D."/>
            <person name="Dong L."/>
            <person name="Tao Y."/>
            <person name="Gao C."/>
            <person name="Wu H."/>
            <person name="Li Y."/>
            <person name="Cui Y."/>
            <person name="Guo X."/>
            <person name="Zheng S."/>
            <person name="Wang B."/>
            <person name="Yu K."/>
            <person name="Liang Q."/>
            <person name="Yang W."/>
            <person name="Lou X."/>
            <person name="Chen J."/>
            <person name="Feng M."/>
            <person name="Jian J."/>
            <person name="Zhang X."/>
            <person name="Luo G."/>
            <person name="Jiang Y."/>
            <person name="Liu J."/>
            <person name="Wang Z."/>
            <person name="Sha Y."/>
            <person name="Zhang B."/>
            <person name="Wu H."/>
            <person name="Tang D."/>
            <person name="Shen Q."/>
            <person name="Xue P."/>
            <person name="Zou S."/>
            <person name="Wang X."/>
            <person name="Liu X."/>
            <person name="Wang F."/>
            <person name="Yang Y."/>
            <person name="An X."/>
            <person name="Dong Z."/>
            <person name="Zhang K."/>
            <person name="Zhang X."/>
            <person name="Luo M.C."/>
            <person name="Dvorak J."/>
            <person name="Tong Y."/>
            <person name="Wang J."/>
            <person name="Yang H."/>
            <person name="Li Z."/>
            <person name="Wang D."/>
            <person name="Zhang A."/>
            <person name="Wang J."/>
        </authorList>
    </citation>
    <scope>NUCLEOTIDE SEQUENCE</scope>
    <source>
        <strain evidence="4">cv. G1812</strain>
    </source>
</reference>
<sequence>PNRNIKPTNRLNELKISLTRNIGSRHRLVGPPQAPSPPVEHAGDRAPHPPPALLRNVVAGAGRGGFFLLLHRLLHYLLPAFNHLRQHRSRGGRGLPLLRQLRVNGGRRLGLALGGGCSLLAAAATLALLLPGQVLVEGLDGPVNRLAVALRGPVPARPVGRVAPEAPAPELRAVGLPPAPLPGRGGLLPRRRGRRRGAQRGEDEVREHLLPLGPQRRRHGEHDRGEQPEEHPLRRLAAGRRRRRRRVDLALAHFLEIVSRKPLDVFFP</sequence>
<reference evidence="3" key="2">
    <citation type="submission" date="2018-03" db="EMBL/GenBank/DDBJ databases">
        <title>The Triticum urartu genome reveals the dynamic nature of wheat genome evolution.</title>
        <authorList>
            <person name="Ling H."/>
            <person name="Ma B."/>
            <person name="Shi X."/>
            <person name="Liu H."/>
            <person name="Dong L."/>
            <person name="Sun H."/>
            <person name="Cao Y."/>
            <person name="Gao Q."/>
            <person name="Zheng S."/>
            <person name="Li Y."/>
            <person name="Yu Y."/>
            <person name="Du H."/>
            <person name="Qi M."/>
            <person name="Li Y."/>
            <person name="Yu H."/>
            <person name="Cui Y."/>
            <person name="Wang N."/>
            <person name="Chen C."/>
            <person name="Wu H."/>
            <person name="Zhao Y."/>
            <person name="Zhang J."/>
            <person name="Li Y."/>
            <person name="Zhou W."/>
            <person name="Zhang B."/>
            <person name="Hu W."/>
            <person name="Eijk M."/>
            <person name="Tang J."/>
            <person name="Witsenboer H."/>
            <person name="Zhao S."/>
            <person name="Li Z."/>
            <person name="Zhang A."/>
            <person name="Wang D."/>
            <person name="Liang C."/>
        </authorList>
    </citation>
    <scope>NUCLEOTIDE SEQUENCE [LARGE SCALE GENOMIC DNA]</scope>
    <source>
        <strain evidence="3">cv. G1812</strain>
    </source>
</reference>
<evidence type="ECO:0000256" key="1">
    <source>
        <dbReference type="SAM" id="MobiDB-lite"/>
    </source>
</evidence>
<keyword evidence="2" id="KW-1133">Transmembrane helix</keyword>
<keyword evidence="2" id="KW-0812">Transmembrane</keyword>
<feature type="compositionally biased region" description="Basic residues" evidence="1">
    <location>
        <begin position="189"/>
        <end position="198"/>
    </location>
</feature>
<protein>
    <submittedName>
        <fullName evidence="3">Uncharacterized protein</fullName>
    </submittedName>
</protein>
<feature type="transmembrane region" description="Helical" evidence="2">
    <location>
        <begin position="109"/>
        <end position="130"/>
    </location>
</feature>
<feature type="region of interest" description="Disordered" evidence="1">
    <location>
        <begin position="170"/>
        <end position="242"/>
    </location>
</feature>
<feature type="region of interest" description="Disordered" evidence="1">
    <location>
        <begin position="22"/>
        <end position="48"/>
    </location>
</feature>
<evidence type="ECO:0000256" key="2">
    <source>
        <dbReference type="SAM" id="Phobius"/>
    </source>
</evidence>
<dbReference type="Gramene" id="TuG1812G0500005305.01.T01">
    <property type="protein sequence ID" value="TuG1812G0500005305.01.T01.cds284339"/>
    <property type="gene ID" value="TuG1812G0500005305.01"/>
</dbReference>